<dbReference type="InParanoid" id="G4TKQ5"/>
<dbReference type="OMA" id="NDHYITK"/>
<dbReference type="PANTHER" id="PTHR11799">
    <property type="entry name" value="PARAOXONASE"/>
    <property type="match status" value="1"/>
</dbReference>
<dbReference type="Gene3D" id="2.120.10.30">
    <property type="entry name" value="TolB, C-terminal domain"/>
    <property type="match status" value="1"/>
</dbReference>
<feature type="chain" id="PRO_5003469195" description="Calcium-dependent phosphotriesterase" evidence="1">
    <location>
        <begin position="25"/>
        <end position="459"/>
    </location>
</feature>
<feature type="signal peptide" evidence="1">
    <location>
        <begin position="1"/>
        <end position="24"/>
    </location>
</feature>
<dbReference type="OrthoDB" id="5307922at2759"/>
<keyword evidence="3" id="KW-1185">Reference proteome</keyword>
<evidence type="ECO:0008006" key="4">
    <source>
        <dbReference type="Google" id="ProtNLM"/>
    </source>
</evidence>
<dbReference type="HOGENOM" id="CLU_035172_1_0_1"/>
<dbReference type="InterPro" id="IPR051288">
    <property type="entry name" value="Serum_paraoxonase/arylesterase"/>
</dbReference>
<keyword evidence="1" id="KW-0732">Signal</keyword>
<dbReference type="InterPro" id="IPR011042">
    <property type="entry name" value="6-blade_b-propeller_TolB-like"/>
</dbReference>
<sequence>MGWSLHKHLAALLAALWVSEYGRTAYNQLVAPPLPAAYFAYGNGSTCDIIQHNYSEDLGFCEDLALWKTHDADGKRVDKILASCDLARHEWNTVMGPMRDPKPRGSIWLLQNINGRLRAQPVRIDGFPSDLDFHPLGLDIVAGPEGPPTVFIVNHMRTKRTVELFELHDESSPRLIHLRQLEHPSFRTPNSVAAVSPSTFFLSNDHGFTRDGFWPLTTVMHFLETLLFFPLGSVELVQLQEDGISAMRVASGIAFANGLALSPDGSELAVASTSPTKVHLYAANTSTGQLIHKKTLRLPYSPDNLHYHDDSSLLVAGHPHFPGISLLARRKRPTSPSWVTQITKREHLTEEDRSGTVPYSVYKRVSVDNEYAIKTLYQSNGTGWSAVTTALWSDGSLVMSACTPIYTTIFLHFCPTPLRWLENPRGAAKLEHVDHDFDLRRCLAFSCCPKQATHGRHCP</sequence>
<dbReference type="PANTHER" id="PTHR11799:SF30">
    <property type="entry name" value="SERUM PARAOXONASE_ARYLESTERASE 2"/>
    <property type="match status" value="1"/>
</dbReference>
<organism evidence="2 3">
    <name type="scientific">Serendipita indica (strain DSM 11827)</name>
    <name type="common">Root endophyte fungus</name>
    <name type="synonym">Piriformospora indica</name>
    <dbReference type="NCBI Taxonomy" id="1109443"/>
    <lineage>
        <taxon>Eukaryota</taxon>
        <taxon>Fungi</taxon>
        <taxon>Dikarya</taxon>
        <taxon>Basidiomycota</taxon>
        <taxon>Agaricomycotina</taxon>
        <taxon>Agaricomycetes</taxon>
        <taxon>Sebacinales</taxon>
        <taxon>Serendipitaceae</taxon>
        <taxon>Serendipita</taxon>
    </lineage>
</organism>
<dbReference type="eggNOG" id="ENOG502S58R">
    <property type="taxonomic scope" value="Eukaryota"/>
</dbReference>
<accession>G4TKQ5</accession>
<dbReference type="SUPFAM" id="SSF63829">
    <property type="entry name" value="Calcium-dependent phosphotriesterase"/>
    <property type="match status" value="1"/>
</dbReference>
<protein>
    <recommendedName>
        <fullName evidence="4">Calcium-dependent phosphotriesterase</fullName>
    </recommendedName>
</protein>
<evidence type="ECO:0000256" key="1">
    <source>
        <dbReference type="SAM" id="SignalP"/>
    </source>
</evidence>
<dbReference type="Proteomes" id="UP000007148">
    <property type="component" value="Unassembled WGS sequence"/>
</dbReference>
<reference evidence="2 3" key="1">
    <citation type="journal article" date="2011" name="PLoS Pathog.">
        <title>Endophytic Life Strategies Decoded by Genome and Transcriptome Analyses of the Mutualistic Root Symbiont Piriformospora indica.</title>
        <authorList>
            <person name="Zuccaro A."/>
            <person name="Lahrmann U."/>
            <person name="Guldener U."/>
            <person name="Langen G."/>
            <person name="Pfiffi S."/>
            <person name="Biedenkopf D."/>
            <person name="Wong P."/>
            <person name="Samans B."/>
            <person name="Grimm C."/>
            <person name="Basiewicz M."/>
            <person name="Murat C."/>
            <person name="Martin F."/>
            <person name="Kogel K.H."/>
        </authorList>
    </citation>
    <scope>NUCLEOTIDE SEQUENCE [LARGE SCALE GENOMIC DNA]</scope>
    <source>
        <strain evidence="2 3">DSM 11827</strain>
    </source>
</reference>
<dbReference type="AlphaFoldDB" id="G4TKQ5"/>
<proteinExistence type="predicted"/>
<gene>
    <name evidence="2" type="ORF">PIIN_05833</name>
</gene>
<evidence type="ECO:0000313" key="2">
    <source>
        <dbReference type="EMBL" id="CCA71898.1"/>
    </source>
</evidence>
<dbReference type="EMBL" id="CAFZ01000139">
    <property type="protein sequence ID" value="CCA71898.1"/>
    <property type="molecule type" value="Genomic_DNA"/>
</dbReference>
<evidence type="ECO:0000313" key="3">
    <source>
        <dbReference type="Proteomes" id="UP000007148"/>
    </source>
</evidence>
<name>G4TKQ5_SERID</name>
<comment type="caution">
    <text evidence="2">The sequence shown here is derived from an EMBL/GenBank/DDBJ whole genome shotgun (WGS) entry which is preliminary data.</text>
</comment>